<keyword evidence="1" id="KW-0812">Transmembrane</keyword>
<dbReference type="InterPro" id="IPR050789">
    <property type="entry name" value="Diverse_Enzym_Activities"/>
</dbReference>
<dbReference type="AlphaFoldDB" id="A0A9D9GYV8"/>
<protein>
    <submittedName>
        <fullName evidence="3">Serine hydrolase</fullName>
    </submittedName>
</protein>
<gene>
    <name evidence="3" type="ORF">IAB08_02370</name>
</gene>
<sequence length="408" mass="46025">MQNRTELKKLFPKILLLMLVVVSAVLFWPGNYYVRQALLHLMPKIDQYPIFENRVVEAGDPAPLPYEPGVGERRIAPRFEEDFARYGTVAFVVLKHGRIWAEQYWDGYSDTSHSNSFSMAKSIVSLLVGCAIHDGYIQSVDQPVGDFLPEWGAFEGDTLTIRDLLTMSAGVKWDESASSLFSTTTEAYYGKDLWGLAQREILIEKPGVYFNYQSGVTQILAFVLKKATGKNIADYASEKIWTPIQAEEDALWSLDHEGGMEKAYCCFNSNARDFARLGQLVLQHGYWYPQGNAGTSGHLPGSDAMHRIPVVDSAYVAEATTPATYLKARLEDGREVPCTMYGYQFWKLDYKGLDVTYFRGILGQYIFVIPALDAVVVRLGHERADAYDIEQDYPLDVEIWLEAALDLL</sequence>
<feature type="transmembrane region" description="Helical" evidence="1">
    <location>
        <begin position="14"/>
        <end position="34"/>
    </location>
</feature>
<evidence type="ECO:0000259" key="2">
    <source>
        <dbReference type="Pfam" id="PF00144"/>
    </source>
</evidence>
<feature type="domain" description="Beta-lactamase-related" evidence="2">
    <location>
        <begin position="86"/>
        <end position="379"/>
    </location>
</feature>
<proteinExistence type="predicted"/>
<dbReference type="Proteomes" id="UP000823612">
    <property type="component" value="Unassembled WGS sequence"/>
</dbReference>
<dbReference type="Pfam" id="PF00144">
    <property type="entry name" value="Beta-lactamase"/>
    <property type="match status" value="1"/>
</dbReference>
<comment type="caution">
    <text evidence="3">The sequence shown here is derived from an EMBL/GenBank/DDBJ whole genome shotgun (WGS) entry which is preliminary data.</text>
</comment>
<dbReference type="PANTHER" id="PTHR43283:SF14">
    <property type="entry name" value="BLL8153 PROTEIN"/>
    <property type="match status" value="1"/>
</dbReference>
<dbReference type="EMBL" id="JADIMZ010000032">
    <property type="protein sequence ID" value="MBO8432125.1"/>
    <property type="molecule type" value="Genomic_DNA"/>
</dbReference>
<dbReference type="InterPro" id="IPR001466">
    <property type="entry name" value="Beta-lactam-related"/>
</dbReference>
<evidence type="ECO:0000313" key="4">
    <source>
        <dbReference type="Proteomes" id="UP000823612"/>
    </source>
</evidence>
<keyword evidence="1" id="KW-1133">Transmembrane helix</keyword>
<dbReference type="PANTHER" id="PTHR43283">
    <property type="entry name" value="BETA-LACTAMASE-RELATED"/>
    <property type="match status" value="1"/>
</dbReference>
<organism evidence="3 4">
    <name type="scientific">Candidatus Pullibacteroides excrementavium</name>
    <dbReference type="NCBI Taxonomy" id="2840905"/>
    <lineage>
        <taxon>Bacteria</taxon>
        <taxon>Pseudomonadati</taxon>
        <taxon>Bacteroidota</taxon>
        <taxon>Bacteroidia</taxon>
        <taxon>Bacteroidales</taxon>
        <taxon>Candidatus Pullibacteroides</taxon>
    </lineage>
</organism>
<keyword evidence="3" id="KW-0378">Hydrolase</keyword>
<evidence type="ECO:0000256" key="1">
    <source>
        <dbReference type="SAM" id="Phobius"/>
    </source>
</evidence>
<reference evidence="3" key="1">
    <citation type="submission" date="2020-10" db="EMBL/GenBank/DDBJ databases">
        <authorList>
            <person name="Gilroy R."/>
        </authorList>
    </citation>
    <scope>NUCLEOTIDE SEQUENCE</scope>
    <source>
        <strain evidence="3">2889</strain>
    </source>
</reference>
<name>A0A9D9GYV8_9BACT</name>
<accession>A0A9D9GYV8</accession>
<dbReference type="SUPFAM" id="SSF56601">
    <property type="entry name" value="beta-lactamase/transpeptidase-like"/>
    <property type="match status" value="1"/>
</dbReference>
<evidence type="ECO:0000313" key="3">
    <source>
        <dbReference type="EMBL" id="MBO8432125.1"/>
    </source>
</evidence>
<keyword evidence="1" id="KW-0472">Membrane</keyword>
<reference evidence="3" key="2">
    <citation type="journal article" date="2021" name="PeerJ">
        <title>Extensive microbial diversity within the chicken gut microbiome revealed by metagenomics and culture.</title>
        <authorList>
            <person name="Gilroy R."/>
            <person name="Ravi A."/>
            <person name="Getino M."/>
            <person name="Pursley I."/>
            <person name="Horton D.L."/>
            <person name="Alikhan N.F."/>
            <person name="Baker D."/>
            <person name="Gharbi K."/>
            <person name="Hall N."/>
            <person name="Watson M."/>
            <person name="Adriaenssens E.M."/>
            <person name="Foster-Nyarko E."/>
            <person name="Jarju S."/>
            <person name="Secka A."/>
            <person name="Antonio M."/>
            <person name="Oren A."/>
            <person name="Chaudhuri R.R."/>
            <person name="La Ragione R."/>
            <person name="Hildebrand F."/>
            <person name="Pallen M.J."/>
        </authorList>
    </citation>
    <scope>NUCLEOTIDE SEQUENCE</scope>
    <source>
        <strain evidence="3">2889</strain>
    </source>
</reference>
<dbReference type="GO" id="GO:0016787">
    <property type="term" value="F:hydrolase activity"/>
    <property type="evidence" value="ECO:0007669"/>
    <property type="project" value="UniProtKB-KW"/>
</dbReference>
<dbReference type="InterPro" id="IPR012338">
    <property type="entry name" value="Beta-lactam/transpept-like"/>
</dbReference>
<dbReference type="Gene3D" id="3.40.710.10">
    <property type="entry name" value="DD-peptidase/beta-lactamase superfamily"/>
    <property type="match status" value="1"/>
</dbReference>